<sequence length="66" mass="7158">MEMLPASVKIWPPSISASHGSLQTGWIFGPKNSGKTTPHGRFRFTERTCIDKILPASEGTYNGPAV</sequence>
<dbReference type="AlphaFoldDB" id="A0A0E9PCS3"/>
<accession>A0A0E9PCS3</accession>
<reference evidence="1" key="1">
    <citation type="submission" date="2014-11" db="EMBL/GenBank/DDBJ databases">
        <authorList>
            <person name="Amaro Gonzalez C."/>
        </authorList>
    </citation>
    <scope>NUCLEOTIDE SEQUENCE</scope>
</reference>
<dbReference type="EMBL" id="GBXM01106737">
    <property type="protein sequence ID" value="JAH01840.1"/>
    <property type="molecule type" value="Transcribed_RNA"/>
</dbReference>
<organism evidence="1">
    <name type="scientific">Anguilla anguilla</name>
    <name type="common">European freshwater eel</name>
    <name type="synonym">Muraena anguilla</name>
    <dbReference type="NCBI Taxonomy" id="7936"/>
    <lineage>
        <taxon>Eukaryota</taxon>
        <taxon>Metazoa</taxon>
        <taxon>Chordata</taxon>
        <taxon>Craniata</taxon>
        <taxon>Vertebrata</taxon>
        <taxon>Euteleostomi</taxon>
        <taxon>Actinopterygii</taxon>
        <taxon>Neopterygii</taxon>
        <taxon>Teleostei</taxon>
        <taxon>Anguilliformes</taxon>
        <taxon>Anguillidae</taxon>
        <taxon>Anguilla</taxon>
    </lineage>
</organism>
<proteinExistence type="predicted"/>
<reference evidence="1" key="2">
    <citation type="journal article" date="2015" name="Fish Shellfish Immunol.">
        <title>Early steps in the European eel (Anguilla anguilla)-Vibrio vulnificus interaction in the gills: Role of the RtxA13 toxin.</title>
        <authorList>
            <person name="Callol A."/>
            <person name="Pajuelo D."/>
            <person name="Ebbesson L."/>
            <person name="Teles M."/>
            <person name="MacKenzie S."/>
            <person name="Amaro C."/>
        </authorList>
    </citation>
    <scope>NUCLEOTIDE SEQUENCE</scope>
</reference>
<name>A0A0E9PCS3_ANGAN</name>
<evidence type="ECO:0000313" key="1">
    <source>
        <dbReference type="EMBL" id="JAH01840.1"/>
    </source>
</evidence>
<protein>
    <submittedName>
        <fullName evidence="1">Uncharacterized protein</fullName>
    </submittedName>
</protein>